<dbReference type="RefSeq" id="WP_042740477.1">
    <property type="nucleotide sequence ID" value="NZ_BKAX01000004.1"/>
</dbReference>
<dbReference type="FunFam" id="3.40.50.1950:FF:000001">
    <property type="entry name" value="Flavin prenyltransferase UbiX"/>
    <property type="match status" value="1"/>
</dbReference>
<proteinExistence type="inferred from homology"/>
<feature type="binding site" evidence="7">
    <location>
        <begin position="87"/>
        <end position="90"/>
    </location>
    <ligand>
        <name>FMN</name>
        <dbReference type="ChEBI" id="CHEBI:58210"/>
    </ligand>
</feature>
<evidence type="ECO:0000256" key="3">
    <source>
        <dbReference type="ARBA" id="ARBA00022643"/>
    </source>
</evidence>
<evidence type="ECO:0000256" key="1">
    <source>
        <dbReference type="ARBA" id="ARBA00022602"/>
    </source>
</evidence>
<evidence type="ECO:0000313" key="9">
    <source>
        <dbReference type="EMBL" id="GEQ06119.1"/>
    </source>
</evidence>
<feature type="binding site" evidence="7">
    <location>
        <begin position="9"/>
        <end position="11"/>
    </location>
    <ligand>
        <name>FMN</name>
        <dbReference type="ChEBI" id="CHEBI:58210"/>
    </ligand>
</feature>
<feature type="binding site" evidence="7">
    <location>
        <position position="168"/>
    </location>
    <ligand>
        <name>dimethylallyl phosphate</name>
        <dbReference type="ChEBI" id="CHEBI:88052"/>
    </ligand>
</feature>
<accession>A0A0D0SDI0</accession>
<evidence type="ECO:0000256" key="5">
    <source>
        <dbReference type="ARBA" id="ARBA00050612"/>
    </source>
</evidence>
<keyword evidence="12" id="KW-1185">Reference proteome</keyword>
<dbReference type="PANTHER" id="PTHR43374">
    <property type="entry name" value="FLAVIN PRENYLTRANSFERASE"/>
    <property type="match status" value="1"/>
</dbReference>
<dbReference type="Proteomes" id="UP000255277">
    <property type="component" value="Unassembled WGS sequence"/>
</dbReference>
<dbReference type="PANTHER" id="PTHR43374:SF1">
    <property type="entry name" value="FLAVIN PRENYLTRANSFERASE PAD1, MITOCHONDRIAL"/>
    <property type="match status" value="1"/>
</dbReference>
<comment type="function">
    <text evidence="7">Flavin prenyltransferase that catalyzes the synthesis of the prenylated FMN cofactor (prenyl-FMN) for 4-hydroxy-3-polyprenylbenzoic acid decarboxylase UbiD. The prenyltransferase is metal-independent and links a dimethylallyl moiety from dimethylallyl monophosphate (DMAP) to the flavin N5 and C6 atoms of FMN.</text>
</comment>
<gene>
    <name evidence="10" type="primary">bsdB</name>
    <name evidence="7" type="synonym">ubiX</name>
    <name evidence="10" type="ORF">NCTC12195_04760</name>
    <name evidence="9" type="ORF">SGA02_19470</name>
</gene>
<keyword evidence="10" id="KW-0456">Lyase</keyword>
<evidence type="ECO:0000256" key="6">
    <source>
        <dbReference type="ARBA" id="ARBA00060793"/>
    </source>
</evidence>
<evidence type="ECO:0000313" key="11">
    <source>
        <dbReference type="Proteomes" id="UP000255277"/>
    </source>
</evidence>
<dbReference type="GeneID" id="93844040"/>
<dbReference type="OrthoDB" id="9781577at2"/>
<dbReference type="GO" id="GO:0106141">
    <property type="term" value="F:flavin prenyltransferase activity"/>
    <property type="evidence" value="ECO:0007669"/>
    <property type="project" value="UniProtKB-EC"/>
</dbReference>
<dbReference type="EMBL" id="BKAX01000004">
    <property type="protein sequence ID" value="GEQ06119.1"/>
    <property type="molecule type" value="Genomic_DNA"/>
</dbReference>
<dbReference type="SUPFAM" id="SSF52507">
    <property type="entry name" value="Homo-oligomeric flavin-containing Cys decarboxylases, HFCD"/>
    <property type="match status" value="1"/>
</dbReference>
<dbReference type="Gene3D" id="3.40.50.1950">
    <property type="entry name" value="Flavin prenyltransferase-like"/>
    <property type="match status" value="1"/>
</dbReference>
<dbReference type="NCBIfam" id="NF004685">
    <property type="entry name" value="PRK06029.1"/>
    <property type="match status" value="1"/>
</dbReference>
<dbReference type="InterPro" id="IPR004507">
    <property type="entry name" value="UbiX-like"/>
</dbReference>
<evidence type="ECO:0000313" key="12">
    <source>
        <dbReference type="Proteomes" id="UP000321057"/>
    </source>
</evidence>
<dbReference type="HAMAP" id="MF_01984">
    <property type="entry name" value="ubiX_pad"/>
    <property type="match status" value="1"/>
</dbReference>
<evidence type="ECO:0000256" key="4">
    <source>
        <dbReference type="ARBA" id="ARBA00022679"/>
    </source>
</evidence>
<dbReference type="NCBIfam" id="TIGR00421">
    <property type="entry name" value="ubiX_pad"/>
    <property type="match status" value="1"/>
</dbReference>
<keyword evidence="4 7" id="KW-0808">Transferase</keyword>
<comment type="catalytic activity">
    <reaction evidence="5 7">
        <text>dimethylallyl phosphate + FMNH2 = prenylated FMNH2 + phosphate</text>
        <dbReference type="Rhea" id="RHEA:37743"/>
        <dbReference type="ChEBI" id="CHEBI:43474"/>
        <dbReference type="ChEBI" id="CHEBI:57618"/>
        <dbReference type="ChEBI" id="CHEBI:87467"/>
        <dbReference type="ChEBI" id="CHEBI:88052"/>
        <dbReference type="EC" id="2.5.1.129"/>
    </reaction>
</comment>
<dbReference type="EC" id="2.5.1.129" evidence="7"/>
<feature type="domain" description="Flavoprotein" evidence="8">
    <location>
        <begin position="1"/>
        <end position="169"/>
    </location>
</feature>
<reference evidence="9 12" key="2">
    <citation type="submission" date="2019-07" db="EMBL/GenBank/DDBJ databases">
        <title>Whole genome shotgun sequence of Staphylococcus gallinarum NBRC 109767.</title>
        <authorList>
            <person name="Hosoyama A."/>
            <person name="Uohara A."/>
            <person name="Ohji S."/>
            <person name="Ichikawa N."/>
        </authorList>
    </citation>
    <scope>NUCLEOTIDE SEQUENCE [LARGE SCALE GENOMIC DNA]</scope>
    <source>
        <strain evidence="9 12">NBRC 109767</strain>
    </source>
</reference>
<feature type="binding site" evidence="7">
    <location>
        <position position="122"/>
    </location>
    <ligand>
        <name>FMN</name>
        <dbReference type="ChEBI" id="CHEBI:58210"/>
    </ligand>
</feature>
<dbReference type="AlphaFoldDB" id="A0A0D0SDI0"/>
<feature type="binding site" evidence="7">
    <location>
        <position position="152"/>
    </location>
    <ligand>
        <name>dimethylallyl phosphate</name>
        <dbReference type="ChEBI" id="CHEBI:88052"/>
    </ligand>
</feature>
<protein>
    <recommendedName>
        <fullName evidence="7">Flavin prenyltransferase UbiX</fullName>
        <ecNumber evidence="7">2.5.1.129</ecNumber>
    </recommendedName>
</protein>
<comment type="similarity">
    <text evidence="6 7">Belongs to the UbiX/PAD1 family.</text>
</comment>
<reference evidence="10 11" key="1">
    <citation type="submission" date="2018-06" db="EMBL/GenBank/DDBJ databases">
        <authorList>
            <consortium name="Pathogen Informatics"/>
            <person name="Doyle S."/>
        </authorList>
    </citation>
    <scope>NUCLEOTIDE SEQUENCE [LARGE SCALE GENOMIC DNA]</scope>
    <source>
        <strain evidence="10 11">NCTC12195</strain>
    </source>
</reference>
<organism evidence="10 11">
    <name type="scientific">Staphylococcus gallinarum</name>
    <dbReference type="NCBI Taxonomy" id="1293"/>
    <lineage>
        <taxon>Bacteria</taxon>
        <taxon>Bacillati</taxon>
        <taxon>Bacillota</taxon>
        <taxon>Bacilli</taxon>
        <taxon>Bacillales</taxon>
        <taxon>Staphylococcaceae</taxon>
        <taxon>Staphylococcus</taxon>
    </lineage>
</organism>
<comment type="caution">
    <text evidence="7">Lacks conserved residue(s) required for the propagation of feature annotation.</text>
</comment>
<evidence type="ECO:0000256" key="2">
    <source>
        <dbReference type="ARBA" id="ARBA00022630"/>
    </source>
</evidence>
<dbReference type="EMBL" id="UHDK01000001">
    <property type="protein sequence ID" value="SUM35230.1"/>
    <property type="molecule type" value="Genomic_DNA"/>
</dbReference>
<feature type="binding site" evidence="7">
    <location>
        <position position="36"/>
    </location>
    <ligand>
        <name>FMN</name>
        <dbReference type="ChEBI" id="CHEBI:58210"/>
    </ligand>
</feature>
<sequence length="197" mass="21922">MKLIIGISGATGAIFGIRLLEVLNQVEDVETHLVLSKWAVTTIVEETEYSVDEVKSIADYSYSPSDLGAAISSGSFNIDGMIVAPCSMKSLASISLGLADNLITRAADVILKERKQLLLMTRETPLNAIHLEHMLKLSQMGVSIFPPMPAFYNHPLDLNEMIDHIVFRLLSQFNIHQLPEDKIWTGFKKRNLKRAIT</sequence>
<keyword evidence="1 7" id="KW-0637">Prenyltransferase</keyword>
<dbReference type="STRING" id="1293.SH09_15420"/>
<dbReference type="Pfam" id="PF02441">
    <property type="entry name" value="Flavoprotein"/>
    <property type="match status" value="1"/>
</dbReference>
<keyword evidence="2 7" id="KW-0285">Flavoprotein</keyword>
<name>A0A0D0SDI0_STAGA</name>
<dbReference type="Proteomes" id="UP000321057">
    <property type="component" value="Unassembled WGS sequence"/>
</dbReference>
<evidence type="ECO:0000313" key="10">
    <source>
        <dbReference type="EMBL" id="SUM35230.1"/>
    </source>
</evidence>
<keyword evidence="3 7" id="KW-0288">FMN</keyword>
<evidence type="ECO:0000256" key="7">
    <source>
        <dbReference type="HAMAP-Rule" id="MF_01984"/>
    </source>
</evidence>
<dbReference type="InterPro" id="IPR003382">
    <property type="entry name" value="Flavoprotein"/>
</dbReference>
<dbReference type="InterPro" id="IPR036551">
    <property type="entry name" value="Flavin_trans-like"/>
</dbReference>
<dbReference type="GO" id="GO:0016831">
    <property type="term" value="F:carboxy-lyase activity"/>
    <property type="evidence" value="ECO:0007669"/>
    <property type="project" value="TreeGrafter"/>
</dbReference>
<evidence type="ECO:0000259" key="8">
    <source>
        <dbReference type="Pfam" id="PF02441"/>
    </source>
</evidence>